<dbReference type="PANTHER" id="PTHR12266:SF0">
    <property type="entry name" value="MITOCHONDRIAL SODIUM_CALCIUM EXCHANGER PROTEIN"/>
    <property type="match status" value="1"/>
</dbReference>
<dbReference type="AlphaFoldDB" id="A0A1W0AAY4"/>
<protein>
    <submittedName>
        <fullName evidence="8">Ca2:Cation Antiporter (CaCA) Family</fullName>
    </submittedName>
</protein>
<reference evidence="8 9" key="1">
    <citation type="journal article" date="2014" name="Genome Biol. Evol.">
        <title>The secreted proteins of Achlya hypogyna and Thraustotheca clavata identify the ancestral oomycete secretome and reveal gene acquisitions by horizontal gene transfer.</title>
        <authorList>
            <person name="Misner I."/>
            <person name="Blouin N."/>
            <person name="Leonard G."/>
            <person name="Richards T.A."/>
            <person name="Lane C.E."/>
        </authorList>
    </citation>
    <scope>NUCLEOTIDE SEQUENCE [LARGE SCALE GENOMIC DNA]</scope>
    <source>
        <strain evidence="8 9">ATCC 34112</strain>
    </source>
</reference>
<feature type="transmembrane region" description="Helical" evidence="6">
    <location>
        <begin position="383"/>
        <end position="403"/>
    </location>
</feature>
<feature type="transmembrane region" description="Helical" evidence="6">
    <location>
        <begin position="104"/>
        <end position="124"/>
    </location>
</feature>
<organism evidence="8 9">
    <name type="scientific">Thraustotheca clavata</name>
    <dbReference type="NCBI Taxonomy" id="74557"/>
    <lineage>
        <taxon>Eukaryota</taxon>
        <taxon>Sar</taxon>
        <taxon>Stramenopiles</taxon>
        <taxon>Oomycota</taxon>
        <taxon>Saprolegniomycetes</taxon>
        <taxon>Saprolegniales</taxon>
        <taxon>Achlyaceae</taxon>
        <taxon>Thraustotheca</taxon>
    </lineage>
</organism>
<evidence type="ECO:0000256" key="5">
    <source>
        <dbReference type="ARBA" id="ARBA00023136"/>
    </source>
</evidence>
<feature type="transmembrane region" description="Helical" evidence="6">
    <location>
        <begin position="136"/>
        <end position="155"/>
    </location>
</feature>
<feature type="transmembrane region" description="Helical" evidence="6">
    <location>
        <begin position="26"/>
        <end position="46"/>
    </location>
</feature>
<name>A0A1W0AAY4_9STRA</name>
<dbReference type="InterPro" id="IPR051359">
    <property type="entry name" value="CaCA_antiporter"/>
</dbReference>
<feature type="transmembrane region" description="Helical" evidence="6">
    <location>
        <begin position="452"/>
        <end position="475"/>
    </location>
</feature>
<dbReference type="OrthoDB" id="407410at2759"/>
<evidence type="ECO:0000256" key="4">
    <source>
        <dbReference type="ARBA" id="ARBA00022989"/>
    </source>
</evidence>
<evidence type="ECO:0000256" key="3">
    <source>
        <dbReference type="ARBA" id="ARBA00022692"/>
    </source>
</evidence>
<dbReference type="PANTHER" id="PTHR12266">
    <property type="entry name" value="NA+/CA2+ K+ INDEPENDENT EXCHANGER"/>
    <property type="match status" value="1"/>
</dbReference>
<proteinExistence type="predicted"/>
<gene>
    <name evidence="8" type="ORF">THRCLA_00642</name>
</gene>
<dbReference type="InterPro" id="IPR004837">
    <property type="entry name" value="NaCa_Exmemb"/>
</dbReference>
<dbReference type="Pfam" id="PF01699">
    <property type="entry name" value="Na_Ca_ex"/>
    <property type="match status" value="2"/>
</dbReference>
<keyword evidence="2" id="KW-0813">Transport</keyword>
<accession>A0A1W0AAY4</accession>
<evidence type="ECO:0000256" key="6">
    <source>
        <dbReference type="SAM" id="Phobius"/>
    </source>
</evidence>
<evidence type="ECO:0000313" key="8">
    <source>
        <dbReference type="EMBL" id="OQS07341.1"/>
    </source>
</evidence>
<dbReference type="Proteomes" id="UP000243217">
    <property type="component" value="Unassembled WGS sequence"/>
</dbReference>
<evidence type="ECO:0000313" key="9">
    <source>
        <dbReference type="Proteomes" id="UP000243217"/>
    </source>
</evidence>
<feature type="domain" description="Sodium/calcium exchanger membrane region" evidence="7">
    <location>
        <begin position="388"/>
        <end position="537"/>
    </location>
</feature>
<keyword evidence="3 6" id="KW-0812">Transmembrane</keyword>
<keyword evidence="9" id="KW-1185">Reference proteome</keyword>
<feature type="domain" description="Sodium/calcium exchanger membrane region" evidence="7">
    <location>
        <begin position="36"/>
        <end position="176"/>
    </location>
</feature>
<dbReference type="GO" id="GO:0008324">
    <property type="term" value="F:monoatomic cation transmembrane transporter activity"/>
    <property type="evidence" value="ECO:0007669"/>
    <property type="project" value="TreeGrafter"/>
</dbReference>
<dbReference type="Gene3D" id="1.20.1420.30">
    <property type="entry name" value="NCX, central ion-binding region"/>
    <property type="match status" value="2"/>
</dbReference>
<dbReference type="InterPro" id="IPR044880">
    <property type="entry name" value="NCX_ion-bd_dom_sf"/>
</dbReference>
<keyword evidence="4 6" id="KW-1133">Transmembrane helix</keyword>
<feature type="transmembrane region" description="Helical" evidence="6">
    <location>
        <begin position="329"/>
        <end position="347"/>
    </location>
</feature>
<dbReference type="GO" id="GO:0016020">
    <property type="term" value="C:membrane"/>
    <property type="evidence" value="ECO:0007669"/>
    <property type="project" value="UniProtKB-SubCell"/>
</dbReference>
<sequence>MNCSYTMPIGPLGINYLDFYYCSLDGYTWIALICIGLWLALLFYLLGHTADEYFSPTMSTLCVRFDIPFDVAGVTFLAFGNGAPDVFSSLASSTSGTMETGLNALLGGAMFVTTIVVGSILLSSSAKTVQIAPRTFCRDVLSLLGVVALISLCVVDKSTSFMIFFPIFYIAYVLVVVLPTCIVKTSSVEADHGVLFAFWHNPQLFEHSPSAATYHFITLTELSHARETHGHDRHHFSGDIYETYFGHDDERLSSPLIDNQDYEILDNAVPHRVHLSPGKRFRLWLSSPWGNIIQYLRWSTLGFLCFDLPRELTIPMVVVRPNGWSRFRAAMYMTTTPLFIAALSGAFKNYPHVDLAFIGVCIGLSLTTYVASYHRKAPTSNLVIMFFYLLGFAACVAWIYALASELLAVLNAIGRITTLPQSVIGLTILSWGNSVGDWSTNVAIARNGCGEMALAGCFGGPVFNILIGLGLPMLLAKLVTLRSLSSMMLWDVHCTISLAFLGASLLLTLFVATLSEFQCPRWYGKILFAIYVLYTCVHLAILLA</sequence>
<feature type="transmembrane region" description="Helical" evidence="6">
    <location>
        <begin position="409"/>
        <end position="431"/>
    </location>
</feature>
<feature type="transmembrane region" description="Helical" evidence="6">
    <location>
        <begin position="526"/>
        <end position="543"/>
    </location>
</feature>
<evidence type="ECO:0000256" key="2">
    <source>
        <dbReference type="ARBA" id="ARBA00022448"/>
    </source>
</evidence>
<feature type="transmembrane region" description="Helical" evidence="6">
    <location>
        <begin position="67"/>
        <end position="84"/>
    </location>
</feature>
<keyword evidence="5 6" id="KW-0472">Membrane</keyword>
<dbReference type="STRING" id="74557.A0A1W0AAY4"/>
<evidence type="ECO:0000256" key="1">
    <source>
        <dbReference type="ARBA" id="ARBA00004141"/>
    </source>
</evidence>
<feature type="transmembrane region" description="Helical" evidence="6">
    <location>
        <begin position="353"/>
        <end position="371"/>
    </location>
</feature>
<feature type="transmembrane region" description="Helical" evidence="6">
    <location>
        <begin position="495"/>
        <end position="514"/>
    </location>
</feature>
<feature type="transmembrane region" description="Helical" evidence="6">
    <location>
        <begin position="161"/>
        <end position="183"/>
    </location>
</feature>
<comment type="caution">
    <text evidence="8">The sequence shown here is derived from an EMBL/GenBank/DDBJ whole genome shotgun (WGS) entry which is preliminary data.</text>
</comment>
<dbReference type="EMBL" id="JNBS01000249">
    <property type="protein sequence ID" value="OQS07341.1"/>
    <property type="molecule type" value="Genomic_DNA"/>
</dbReference>
<comment type="subcellular location">
    <subcellularLocation>
        <location evidence="1">Membrane</location>
        <topology evidence="1">Multi-pass membrane protein</topology>
    </subcellularLocation>
</comment>
<evidence type="ECO:0000259" key="7">
    <source>
        <dbReference type="Pfam" id="PF01699"/>
    </source>
</evidence>